<dbReference type="Gene3D" id="1.10.10.60">
    <property type="entry name" value="Homeodomain-like"/>
    <property type="match status" value="2"/>
</dbReference>
<reference evidence="5 6" key="1">
    <citation type="submission" date="2018-07" db="EMBL/GenBank/DDBJ databases">
        <title>Motiliproteus coralliicola sp. nov., a bacterium isolated from Coral.</title>
        <authorList>
            <person name="Wang G."/>
        </authorList>
    </citation>
    <scope>NUCLEOTIDE SEQUENCE [LARGE SCALE GENOMIC DNA]</scope>
    <source>
        <strain evidence="5 6">C34</strain>
    </source>
</reference>
<dbReference type="PROSITE" id="PS01124">
    <property type="entry name" value="HTH_ARAC_FAMILY_2"/>
    <property type="match status" value="1"/>
</dbReference>
<accession>A0A369WEF3</accession>
<keyword evidence="6" id="KW-1185">Reference proteome</keyword>
<dbReference type="PANTHER" id="PTHR46796">
    <property type="entry name" value="HTH-TYPE TRANSCRIPTIONAL ACTIVATOR RHAS-RELATED"/>
    <property type="match status" value="1"/>
</dbReference>
<keyword evidence="3" id="KW-0804">Transcription</keyword>
<dbReference type="SMART" id="SM00342">
    <property type="entry name" value="HTH_ARAC"/>
    <property type="match status" value="1"/>
</dbReference>
<dbReference type="Pfam" id="PF02311">
    <property type="entry name" value="AraC_binding"/>
    <property type="match status" value="1"/>
</dbReference>
<dbReference type="Pfam" id="PF12833">
    <property type="entry name" value="HTH_18"/>
    <property type="match status" value="1"/>
</dbReference>
<gene>
    <name evidence="5" type="ORF">DV711_12640</name>
</gene>
<evidence type="ECO:0000313" key="5">
    <source>
        <dbReference type="EMBL" id="RDE19721.1"/>
    </source>
</evidence>
<name>A0A369WEF3_9GAMM</name>
<proteinExistence type="predicted"/>
<evidence type="ECO:0000256" key="2">
    <source>
        <dbReference type="ARBA" id="ARBA00023125"/>
    </source>
</evidence>
<dbReference type="GO" id="GO:0003700">
    <property type="term" value="F:DNA-binding transcription factor activity"/>
    <property type="evidence" value="ECO:0007669"/>
    <property type="project" value="InterPro"/>
</dbReference>
<dbReference type="InterPro" id="IPR009057">
    <property type="entry name" value="Homeodomain-like_sf"/>
</dbReference>
<dbReference type="Proteomes" id="UP000253769">
    <property type="component" value="Unassembled WGS sequence"/>
</dbReference>
<evidence type="ECO:0000259" key="4">
    <source>
        <dbReference type="PROSITE" id="PS01124"/>
    </source>
</evidence>
<sequence>MAARLSIRSYSFVSHTHSHPYHQLVLPLVGSVDIDTGRHRGRASPGQCIITLAGDEHFFAPEKGSRFLVADLDQLPPNLQSLAQSFIRVSEPMQAFCYFARQQLEHRVNPELEQQMGSWFTRLLAEEDFQTAIDPRIERVLDYLQQNLQHDNSLAEQANLACLSLSQFKALFKKDLGQTPGQYLLGLRMEKARALLVHTDYAIGLIAEQVGYQDLSAFSHRFTRHFGHPPTKLRSR</sequence>
<dbReference type="OrthoDB" id="5740883at2"/>
<dbReference type="InterPro" id="IPR003313">
    <property type="entry name" value="AraC-bd"/>
</dbReference>
<dbReference type="InterPro" id="IPR050204">
    <property type="entry name" value="AraC_XylS_family_regulators"/>
</dbReference>
<dbReference type="EMBL" id="QQOH01000003">
    <property type="protein sequence ID" value="RDE19721.1"/>
    <property type="molecule type" value="Genomic_DNA"/>
</dbReference>
<feature type="domain" description="HTH araC/xylS-type" evidence="4">
    <location>
        <begin position="138"/>
        <end position="236"/>
    </location>
</feature>
<dbReference type="RefSeq" id="WP_114696066.1">
    <property type="nucleotide sequence ID" value="NZ_QQOH01000003.1"/>
</dbReference>
<dbReference type="GO" id="GO:0043565">
    <property type="term" value="F:sequence-specific DNA binding"/>
    <property type="evidence" value="ECO:0007669"/>
    <property type="project" value="InterPro"/>
</dbReference>
<protein>
    <submittedName>
        <fullName evidence="5">Helix-turn-helix domain-containing protein</fullName>
    </submittedName>
</protein>
<organism evidence="5 6">
    <name type="scientific">Motiliproteus coralliicola</name>
    <dbReference type="NCBI Taxonomy" id="2283196"/>
    <lineage>
        <taxon>Bacteria</taxon>
        <taxon>Pseudomonadati</taxon>
        <taxon>Pseudomonadota</taxon>
        <taxon>Gammaproteobacteria</taxon>
        <taxon>Oceanospirillales</taxon>
        <taxon>Oceanospirillaceae</taxon>
        <taxon>Motiliproteus</taxon>
    </lineage>
</organism>
<evidence type="ECO:0000256" key="3">
    <source>
        <dbReference type="ARBA" id="ARBA00023163"/>
    </source>
</evidence>
<dbReference type="InterPro" id="IPR018060">
    <property type="entry name" value="HTH_AraC"/>
</dbReference>
<evidence type="ECO:0000256" key="1">
    <source>
        <dbReference type="ARBA" id="ARBA00023015"/>
    </source>
</evidence>
<comment type="caution">
    <text evidence="5">The sequence shown here is derived from an EMBL/GenBank/DDBJ whole genome shotgun (WGS) entry which is preliminary data.</text>
</comment>
<keyword evidence="1" id="KW-0805">Transcription regulation</keyword>
<dbReference type="AlphaFoldDB" id="A0A369WEF3"/>
<keyword evidence="2" id="KW-0238">DNA-binding</keyword>
<dbReference type="PANTHER" id="PTHR46796:SF10">
    <property type="entry name" value="TRANSCRIPTIONAL ACTIVATOR FEAR"/>
    <property type="match status" value="1"/>
</dbReference>
<evidence type="ECO:0000313" key="6">
    <source>
        <dbReference type="Proteomes" id="UP000253769"/>
    </source>
</evidence>
<dbReference type="SUPFAM" id="SSF46689">
    <property type="entry name" value="Homeodomain-like"/>
    <property type="match status" value="2"/>
</dbReference>